<dbReference type="AlphaFoldDB" id="A0A1G8DCH4"/>
<dbReference type="FunFam" id="1.10.287.130:FF:000002">
    <property type="entry name" value="Two-component osmosensing histidine kinase"/>
    <property type="match status" value="1"/>
</dbReference>
<evidence type="ECO:0000256" key="8">
    <source>
        <dbReference type="ARBA" id="ARBA00023012"/>
    </source>
</evidence>
<evidence type="ECO:0000313" key="18">
    <source>
        <dbReference type="Proteomes" id="UP000199274"/>
    </source>
</evidence>
<dbReference type="RefSeq" id="WP_091257594.1">
    <property type="nucleotide sequence ID" value="NZ_FNDB01000009.1"/>
</dbReference>
<proteinExistence type="predicted"/>
<evidence type="ECO:0000256" key="9">
    <source>
        <dbReference type="ARBA" id="ARBA00064003"/>
    </source>
</evidence>
<dbReference type="PROSITE" id="PS50113">
    <property type="entry name" value="PAC"/>
    <property type="match status" value="1"/>
</dbReference>
<evidence type="ECO:0000256" key="7">
    <source>
        <dbReference type="ARBA" id="ARBA00022840"/>
    </source>
</evidence>
<evidence type="ECO:0000259" key="16">
    <source>
        <dbReference type="PROSITE" id="PS50113"/>
    </source>
</evidence>
<comment type="catalytic activity">
    <reaction evidence="1">
        <text>ATP + protein L-histidine = ADP + protein N-phospho-L-histidine.</text>
        <dbReference type="EC" id="2.7.13.3"/>
    </reaction>
</comment>
<dbReference type="SUPFAM" id="SSF55785">
    <property type="entry name" value="PYP-like sensor domain (PAS domain)"/>
    <property type="match status" value="2"/>
</dbReference>
<keyword evidence="7" id="KW-0067">ATP-binding</keyword>
<dbReference type="CDD" id="cd00082">
    <property type="entry name" value="HisKA"/>
    <property type="match status" value="1"/>
</dbReference>
<dbReference type="SUPFAM" id="SSF55874">
    <property type="entry name" value="ATPase domain of HSP90 chaperone/DNA topoisomerase II/histidine kinase"/>
    <property type="match status" value="1"/>
</dbReference>
<dbReference type="Pfam" id="PF00072">
    <property type="entry name" value="Response_reg"/>
    <property type="match status" value="1"/>
</dbReference>
<dbReference type="Gene3D" id="3.40.50.2300">
    <property type="match status" value="1"/>
</dbReference>
<dbReference type="InterPro" id="IPR003594">
    <property type="entry name" value="HATPase_dom"/>
</dbReference>
<dbReference type="PROSITE" id="PS50109">
    <property type="entry name" value="HIS_KIN"/>
    <property type="match status" value="1"/>
</dbReference>
<dbReference type="Pfam" id="PF13426">
    <property type="entry name" value="PAS_9"/>
    <property type="match status" value="1"/>
</dbReference>
<dbReference type="SMART" id="SM00388">
    <property type="entry name" value="HisKA"/>
    <property type="match status" value="1"/>
</dbReference>
<dbReference type="SUPFAM" id="SSF47384">
    <property type="entry name" value="Homodimeric domain of signal transducing histidine kinase"/>
    <property type="match status" value="1"/>
</dbReference>
<dbReference type="InterPro" id="IPR001789">
    <property type="entry name" value="Sig_transdc_resp-reg_receiver"/>
</dbReference>
<keyword evidence="12" id="KW-0175">Coiled coil</keyword>
<evidence type="ECO:0000256" key="11">
    <source>
        <dbReference type="PROSITE-ProRule" id="PRU00169"/>
    </source>
</evidence>
<dbReference type="Proteomes" id="UP000199274">
    <property type="component" value="Unassembled WGS sequence"/>
</dbReference>
<dbReference type="GO" id="GO:0005524">
    <property type="term" value="F:ATP binding"/>
    <property type="evidence" value="ECO:0007669"/>
    <property type="project" value="UniProtKB-KW"/>
</dbReference>
<keyword evidence="8" id="KW-0902">Two-component regulatory system</keyword>
<dbReference type="InterPro" id="IPR035965">
    <property type="entry name" value="PAS-like_dom_sf"/>
</dbReference>
<reference evidence="18" key="1">
    <citation type="submission" date="2016-10" db="EMBL/GenBank/DDBJ databases">
        <authorList>
            <person name="Varghese N."/>
            <person name="Submissions S."/>
        </authorList>
    </citation>
    <scope>NUCLEOTIDE SEQUENCE [LARGE SCALE GENOMIC DNA]</scope>
    <source>
        <strain evidence="18">CGMCC 1.2747</strain>
    </source>
</reference>
<keyword evidence="3 11" id="KW-0597">Phosphoprotein</keyword>
<evidence type="ECO:0000259" key="14">
    <source>
        <dbReference type="PROSITE" id="PS50110"/>
    </source>
</evidence>
<keyword evidence="4" id="KW-0808">Transferase</keyword>
<name>A0A1G8DCH4_9FLAO</name>
<feature type="domain" description="PAC" evidence="16">
    <location>
        <begin position="271"/>
        <end position="324"/>
    </location>
</feature>
<dbReference type="InterPro" id="IPR000700">
    <property type="entry name" value="PAS-assoc_C"/>
</dbReference>
<comment type="subunit">
    <text evidence="9">At low DSF concentrations, interacts with RpfF.</text>
</comment>
<dbReference type="Pfam" id="PF00989">
    <property type="entry name" value="PAS"/>
    <property type="match status" value="1"/>
</dbReference>
<feature type="domain" description="PAS" evidence="15">
    <location>
        <begin position="191"/>
        <end position="267"/>
    </location>
</feature>
<dbReference type="STRING" id="178355.SAMN04488062_10998"/>
<dbReference type="Gene3D" id="3.30.450.20">
    <property type="entry name" value="PAS domain"/>
    <property type="match status" value="2"/>
</dbReference>
<protein>
    <recommendedName>
        <fullName evidence="10">Sensory/regulatory protein RpfC</fullName>
        <ecNumber evidence="2">2.7.13.3</ecNumber>
    </recommendedName>
</protein>
<dbReference type="InterPro" id="IPR005467">
    <property type="entry name" value="His_kinase_dom"/>
</dbReference>
<dbReference type="PROSITE" id="PS50112">
    <property type="entry name" value="PAS"/>
    <property type="match status" value="1"/>
</dbReference>
<dbReference type="InterPro" id="IPR013767">
    <property type="entry name" value="PAS_fold"/>
</dbReference>
<dbReference type="InterPro" id="IPR003661">
    <property type="entry name" value="HisK_dim/P_dom"/>
</dbReference>
<feature type="domain" description="Response regulatory" evidence="14">
    <location>
        <begin position="595"/>
        <end position="713"/>
    </location>
</feature>
<evidence type="ECO:0000256" key="4">
    <source>
        <dbReference type="ARBA" id="ARBA00022679"/>
    </source>
</evidence>
<dbReference type="InterPro" id="IPR004358">
    <property type="entry name" value="Sig_transdc_His_kin-like_C"/>
</dbReference>
<dbReference type="PROSITE" id="PS50110">
    <property type="entry name" value="RESPONSE_REGULATORY"/>
    <property type="match status" value="1"/>
</dbReference>
<dbReference type="SMART" id="SM00387">
    <property type="entry name" value="HATPase_c"/>
    <property type="match status" value="1"/>
</dbReference>
<dbReference type="GO" id="GO:0006355">
    <property type="term" value="P:regulation of DNA-templated transcription"/>
    <property type="evidence" value="ECO:0007669"/>
    <property type="project" value="InterPro"/>
</dbReference>
<dbReference type="Pfam" id="PF02518">
    <property type="entry name" value="HATPase_c"/>
    <property type="match status" value="1"/>
</dbReference>
<evidence type="ECO:0000259" key="15">
    <source>
        <dbReference type="PROSITE" id="PS50112"/>
    </source>
</evidence>
<evidence type="ECO:0000256" key="6">
    <source>
        <dbReference type="ARBA" id="ARBA00022777"/>
    </source>
</evidence>
<dbReference type="CDD" id="cd00130">
    <property type="entry name" value="PAS"/>
    <property type="match status" value="1"/>
</dbReference>
<evidence type="ECO:0000256" key="5">
    <source>
        <dbReference type="ARBA" id="ARBA00022741"/>
    </source>
</evidence>
<dbReference type="CDD" id="cd17546">
    <property type="entry name" value="REC_hyHK_CKI1_RcsC-like"/>
    <property type="match status" value="1"/>
</dbReference>
<feature type="modified residue" description="4-aspartylphosphate" evidence="11">
    <location>
        <position position="646"/>
    </location>
</feature>
<dbReference type="NCBIfam" id="TIGR00229">
    <property type="entry name" value="sensory_box"/>
    <property type="match status" value="1"/>
</dbReference>
<dbReference type="PANTHER" id="PTHR45339:SF1">
    <property type="entry name" value="HYBRID SIGNAL TRANSDUCTION HISTIDINE KINASE J"/>
    <property type="match status" value="1"/>
</dbReference>
<keyword evidence="6" id="KW-0418">Kinase</keyword>
<dbReference type="GO" id="GO:0000155">
    <property type="term" value="F:phosphorelay sensor kinase activity"/>
    <property type="evidence" value="ECO:0007669"/>
    <property type="project" value="InterPro"/>
</dbReference>
<dbReference type="FunFam" id="3.30.565.10:FF:000010">
    <property type="entry name" value="Sensor histidine kinase RcsC"/>
    <property type="match status" value="1"/>
</dbReference>
<dbReference type="EC" id="2.7.13.3" evidence="2"/>
<dbReference type="CDD" id="cd16922">
    <property type="entry name" value="HATPase_EvgS-ArcB-TorS-like"/>
    <property type="match status" value="1"/>
</dbReference>
<dbReference type="Gene3D" id="1.10.287.130">
    <property type="match status" value="1"/>
</dbReference>
<dbReference type="PANTHER" id="PTHR45339">
    <property type="entry name" value="HYBRID SIGNAL TRANSDUCTION HISTIDINE KINASE J"/>
    <property type="match status" value="1"/>
</dbReference>
<evidence type="ECO:0000313" key="17">
    <source>
        <dbReference type="EMBL" id="SDH55417.1"/>
    </source>
</evidence>
<dbReference type="EMBL" id="FNDB01000009">
    <property type="protein sequence ID" value="SDH55417.1"/>
    <property type="molecule type" value="Genomic_DNA"/>
</dbReference>
<evidence type="ECO:0000256" key="2">
    <source>
        <dbReference type="ARBA" id="ARBA00012438"/>
    </source>
</evidence>
<sequence>MGNIEKKTDSLLRIRQKAEELYLIKESKYSSPLSEWETLKLIHELEVHQIELEMQKEELILAKEAAENAIQKYTELYDFAPVGYFTLTNSGFIIELNLSGSQLLHKDRSKLINSQFGFFVSDDTKSAFNKFLDSVSNSNKNECCEIKLLLEDTALTNVYLTGILSENKEHVLMTIVDITDLKETEFALTESEKRYRDLLNNLDVGIILHNKDASILYSNPKASELIGLSKEQIKEKQSFNPIWEFVKDDYQQLPVENYPVNQIIRTKKPLTNFTIGIKKPDITAVQWHFINGFPVFNAAGDISEVIISFIEITELKKLEIELTKAKESAESANRAKSSFLTNMSHEIRTPLNGIIGFTDLLMRTNLDVNQKEYMSAVNESATILIEIINDILDFSKIESGKLELNVEEINLFDITHHVIDIFKFHAEAKKIDLILNIENTVPKFVLGDSIRLKQVLVNLVGNALKFTKIGYVHLSLGCDLISGDMNQCHLHFSVKDTGIGIKQENQEKVFQSFIQEDCSITRKFGGTGLGLAISNQLLGLMNSEIQLKSTFGQGSEFYFNLTLERGQHKNTSGVQEVKTVDENNTFSCIDYSTKTILVVEDNKINMLLVRTLLKSILPGCTILEASDGEKAIKMYKKEKLDLILMDIQMPHKNGYQTTAEIKHLKKYNNIPIIALTAGIMLGEKEKCLESGMDDYVSKPIIRCHLEEVLYKWLKE</sequence>
<dbReference type="Pfam" id="PF00512">
    <property type="entry name" value="HisKA"/>
    <property type="match status" value="1"/>
</dbReference>
<dbReference type="InterPro" id="IPR036097">
    <property type="entry name" value="HisK_dim/P_sf"/>
</dbReference>
<organism evidence="17 18">
    <name type="scientific">Flavobacterium omnivorum</name>
    <dbReference type="NCBI Taxonomy" id="178355"/>
    <lineage>
        <taxon>Bacteria</taxon>
        <taxon>Pseudomonadati</taxon>
        <taxon>Bacteroidota</taxon>
        <taxon>Flavobacteriia</taxon>
        <taxon>Flavobacteriales</taxon>
        <taxon>Flavobacteriaceae</taxon>
        <taxon>Flavobacterium</taxon>
    </lineage>
</organism>
<dbReference type="Gene3D" id="3.30.565.10">
    <property type="entry name" value="Histidine kinase-like ATPase, C-terminal domain"/>
    <property type="match status" value="1"/>
</dbReference>
<gene>
    <name evidence="17" type="ORF">SAMN04488062_10998</name>
</gene>
<dbReference type="SMART" id="SM00448">
    <property type="entry name" value="REC"/>
    <property type="match status" value="1"/>
</dbReference>
<feature type="coiled-coil region" evidence="12">
    <location>
        <begin position="45"/>
        <end position="76"/>
    </location>
</feature>
<evidence type="ECO:0000256" key="10">
    <source>
        <dbReference type="ARBA" id="ARBA00068150"/>
    </source>
</evidence>
<dbReference type="InterPro" id="IPR011006">
    <property type="entry name" value="CheY-like_superfamily"/>
</dbReference>
<accession>A0A1G8DCH4</accession>
<keyword evidence="5" id="KW-0547">Nucleotide-binding</keyword>
<dbReference type="PRINTS" id="PR00344">
    <property type="entry name" value="BCTRLSENSOR"/>
</dbReference>
<dbReference type="InterPro" id="IPR000014">
    <property type="entry name" value="PAS"/>
</dbReference>
<keyword evidence="18" id="KW-1185">Reference proteome</keyword>
<evidence type="ECO:0000256" key="1">
    <source>
        <dbReference type="ARBA" id="ARBA00000085"/>
    </source>
</evidence>
<dbReference type="SUPFAM" id="SSF52172">
    <property type="entry name" value="CheY-like"/>
    <property type="match status" value="1"/>
</dbReference>
<evidence type="ECO:0000259" key="13">
    <source>
        <dbReference type="PROSITE" id="PS50109"/>
    </source>
</evidence>
<dbReference type="OrthoDB" id="9811889at2"/>
<feature type="domain" description="Histidine kinase" evidence="13">
    <location>
        <begin position="342"/>
        <end position="565"/>
    </location>
</feature>
<evidence type="ECO:0000256" key="12">
    <source>
        <dbReference type="SAM" id="Coils"/>
    </source>
</evidence>
<dbReference type="InterPro" id="IPR036890">
    <property type="entry name" value="HATPase_C_sf"/>
</dbReference>
<dbReference type="SMART" id="SM00091">
    <property type="entry name" value="PAS"/>
    <property type="match status" value="2"/>
</dbReference>
<evidence type="ECO:0000256" key="3">
    <source>
        <dbReference type="ARBA" id="ARBA00022553"/>
    </source>
</evidence>